<dbReference type="Pfam" id="PF00903">
    <property type="entry name" value="Glyoxalase"/>
    <property type="match status" value="1"/>
</dbReference>
<dbReference type="InterPro" id="IPR037523">
    <property type="entry name" value="VOC_core"/>
</dbReference>
<evidence type="ECO:0000259" key="1">
    <source>
        <dbReference type="PROSITE" id="PS51819"/>
    </source>
</evidence>
<protein>
    <submittedName>
        <fullName evidence="2">Bleomycin resistance protein</fullName>
    </submittedName>
</protein>
<organism evidence="2 3">
    <name type="scientific">Planococcus halocryophilus</name>
    <dbReference type="NCBI Taxonomy" id="1215089"/>
    <lineage>
        <taxon>Bacteria</taxon>
        <taxon>Bacillati</taxon>
        <taxon>Bacillota</taxon>
        <taxon>Bacilli</taxon>
        <taxon>Bacillales</taxon>
        <taxon>Caryophanaceae</taxon>
        <taxon>Planococcus</taxon>
    </lineage>
</organism>
<dbReference type="CDD" id="cd07263">
    <property type="entry name" value="VOC_like"/>
    <property type="match status" value="1"/>
</dbReference>
<dbReference type="RefSeq" id="WP_008498505.1">
    <property type="nucleotide sequence ID" value="NZ_CP016537.2"/>
</dbReference>
<dbReference type="InterPro" id="IPR004360">
    <property type="entry name" value="Glyas_Fos-R_dOase_dom"/>
</dbReference>
<reference evidence="3" key="2">
    <citation type="submission" date="2016-10" db="EMBL/GenBank/DDBJ databases">
        <authorList>
            <person name="See-Too W.S."/>
        </authorList>
    </citation>
    <scope>NUCLEOTIDE SEQUENCE [LARGE SCALE GENOMIC DNA]</scope>
    <source>
        <strain evidence="3">DSM 24743</strain>
    </source>
</reference>
<dbReference type="SUPFAM" id="SSF54593">
    <property type="entry name" value="Glyoxalase/Bleomycin resistance protein/Dihydroxybiphenyl dioxygenase"/>
    <property type="match status" value="1"/>
</dbReference>
<dbReference type="STRING" id="1215089.BBI08_05355"/>
<gene>
    <name evidence="2" type="ORF">BBI08_05355</name>
</gene>
<dbReference type="InterPro" id="IPR029068">
    <property type="entry name" value="Glyas_Bleomycin-R_OHBP_Dase"/>
</dbReference>
<dbReference type="OrthoDB" id="9803079at2"/>
<feature type="domain" description="VOC" evidence="1">
    <location>
        <begin position="4"/>
        <end position="126"/>
    </location>
</feature>
<dbReference type="Gene3D" id="3.10.180.10">
    <property type="entry name" value="2,3-Dihydroxybiphenyl 1,2-Dioxygenase, domain 1"/>
    <property type="match status" value="1"/>
</dbReference>
<evidence type="ECO:0000313" key="2">
    <source>
        <dbReference type="EMBL" id="ANU13298.1"/>
    </source>
</evidence>
<accession>A0A1C7DPL3</accession>
<dbReference type="PROSITE" id="PS51819">
    <property type="entry name" value="VOC"/>
    <property type="match status" value="1"/>
</dbReference>
<keyword evidence="3" id="KW-1185">Reference proteome</keyword>
<reference evidence="3" key="1">
    <citation type="submission" date="2016-07" db="EMBL/GenBank/DDBJ databases">
        <authorList>
            <person name="See-Too W.S."/>
        </authorList>
    </citation>
    <scope>NUCLEOTIDE SEQUENCE [LARGE SCALE GENOMIC DNA]</scope>
    <source>
        <strain evidence="3">DSM 24743</strain>
    </source>
</reference>
<name>A0A1C7DPL3_9BACL</name>
<dbReference type="AlphaFoldDB" id="A0A1C7DPL3"/>
<sequence>MINKLGQVMLYVQDQDKAEAFWKDKVGFKVIAYGGSEEMGIKWIEIAPTEDAATTLVLHDKAVISKMSPDLNLGTPSLMFYSDHIERLHAEFKGKNIETGELVDMGTGRSFNFADDEGNYFAVMETV</sequence>
<dbReference type="PANTHER" id="PTHR36437">
    <property type="entry name" value="GLYOXALASE/BLEOMYCIN RESISTANCE PROTEIN/DIOXYGENASE"/>
    <property type="match status" value="1"/>
</dbReference>
<dbReference type="KEGG" id="phc:BBI08_05355"/>
<proteinExistence type="predicted"/>
<dbReference type="EMBL" id="CP016537">
    <property type="protein sequence ID" value="ANU13298.1"/>
    <property type="molecule type" value="Genomic_DNA"/>
</dbReference>
<dbReference type="Proteomes" id="UP000092687">
    <property type="component" value="Chromosome"/>
</dbReference>
<dbReference type="PANTHER" id="PTHR36437:SF2">
    <property type="entry name" value="GLYOXALASE_BLEOMYCIN RESISTANCE PROTEIN_DIOXYGENASE"/>
    <property type="match status" value="1"/>
</dbReference>
<evidence type="ECO:0000313" key="3">
    <source>
        <dbReference type="Proteomes" id="UP000092687"/>
    </source>
</evidence>